<keyword evidence="6" id="KW-1185">Reference proteome</keyword>
<dbReference type="KEGG" id="lth:KLTH0A03058g"/>
<evidence type="ECO:0000256" key="2">
    <source>
        <dbReference type="ARBA" id="ARBA00023242"/>
    </source>
</evidence>
<comment type="subcellular location">
    <subcellularLocation>
        <location evidence="1">Nucleus</location>
        <location evidence="1">Nucleolus</location>
    </subcellularLocation>
</comment>
<dbReference type="OMA" id="DDTNKYF"/>
<dbReference type="EMBL" id="CU928165">
    <property type="protein sequence ID" value="CAR21148.1"/>
    <property type="molecule type" value="Genomic_DNA"/>
</dbReference>
<feature type="domain" description="Fcf2 pre-rRNA processing C-terminal" evidence="4">
    <location>
        <begin position="114"/>
        <end position="206"/>
    </location>
</feature>
<dbReference type="InterPro" id="IPR039883">
    <property type="entry name" value="Fcf2/DNTTIP2"/>
</dbReference>
<dbReference type="RefSeq" id="XP_002551590.1">
    <property type="nucleotide sequence ID" value="XM_002551544.1"/>
</dbReference>
<dbReference type="Pfam" id="PF08698">
    <property type="entry name" value="Fcf2"/>
    <property type="match status" value="1"/>
</dbReference>
<dbReference type="GeneID" id="8290390"/>
<dbReference type="OrthoDB" id="427886at2759"/>
<dbReference type="AlphaFoldDB" id="C5DBJ1"/>
<proteinExistence type="predicted"/>
<feature type="compositionally biased region" description="Basic residues" evidence="3">
    <location>
        <begin position="220"/>
        <end position="232"/>
    </location>
</feature>
<evidence type="ECO:0000259" key="4">
    <source>
        <dbReference type="Pfam" id="PF08698"/>
    </source>
</evidence>
<dbReference type="HOGENOM" id="CLU_075129_2_0_1"/>
<reference evidence="5 6" key="1">
    <citation type="journal article" date="2009" name="Genome Res.">
        <title>Comparative genomics of protoploid Saccharomycetaceae.</title>
        <authorList>
            <consortium name="The Genolevures Consortium"/>
            <person name="Souciet J.-L."/>
            <person name="Dujon B."/>
            <person name="Gaillardin C."/>
            <person name="Johnston M."/>
            <person name="Baret P.V."/>
            <person name="Cliften P."/>
            <person name="Sherman D.J."/>
            <person name="Weissenbach J."/>
            <person name="Westhof E."/>
            <person name="Wincker P."/>
            <person name="Jubin C."/>
            <person name="Poulain J."/>
            <person name="Barbe V."/>
            <person name="Segurens B."/>
            <person name="Artiguenave F."/>
            <person name="Anthouard V."/>
            <person name="Vacherie B."/>
            <person name="Val M.-E."/>
            <person name="Fulton R.S."/>
            <person name="Minx P."/>
            <person name="Wilson R."/>
            <person name="Durrens P."/>
            <person name="Jean G."/>
            <person name="Marck C."/>
            <person name="Martin T."/>
            <person name="Nikolski M."/>
            <person name="Rolland T."/>
            <person name="Seret M.-L."/>
            <person name="Casaregola S."/>
            <person name="Despons L."/>
            <person name="Fairhead C."/>
            <person name="Fischer G."/>
            <person name="Lafontaine I."/>
            <person name="Leh V."/>
            <person name="Lemaire M."/>
            <person name="de Montigny J."/>
            <person name="Neuveglise C."/>
            <person name="Thierry A."/>
            <person name="Blanc-Lenfle I."/>
            <person name="Bleykasten C."/>
            <person name="Diffels J."/>
            <person name="Fritsch E."/>
            <person name="Frangeul L."/>
            <person name="Goeffon A."/>
            <person name="Jauniaux N."/>
            <person name="Kachouri-Lafond R."/>
            <person name="Payen C."/>
            <person name="Potier S."/>
            <person name="Pribylova L."/>
            <person name="Ozanne C."/>
            <person name="Richard G.-F."/>
            <person name="Sacerdot C."/>
            <person name="Straub M.-L."/>
            <person name="Talla E."/>
        </authorList>
    </citation>
    <scope>NUCLEOTIDE SEQUENCE [LARGE SCALE GENOMIC DNA]</scope>
    <source>
        <strain evidence="6">ATCC 56472 / CBS 6340 / NRRL Y-8284</strain>
    </source>
</reference>
<evidence type="ECO:0000313" key="5">
    <source>
        <dbReference type="EMBL" id="CAR21148.1"/>
    </source>
</evidence>
<evidence type="ECO:0000256" key="3">
    <source>
        <dbReference type="SAM" id="MobiDB-lite"/>
    </source>
</evidence>
<feature type="region of interest" description="Disordered" evidence="3">
    <location>
        <begin position="213"/>
        <end position="232"/>
    </location>
</feature>
<feature type="region of interest" description="Disordered" evidence="3">
    <location>
        <begin position="19"/>
        <end position="50"/>
    </location>
</feature>
<gene>
    <name evidence="5" type="ordered locus">KLTH0A03058g</name>
</gene>
<dbReference type="GO" id="GO:0005730">
    <property type="term" value="C:nucleolus"/>
    <property type="evidence" value="ECO:0007669"/>
    <property type="project" value="UniProtKB-SubCell"/>
</dbReference>
<dbReference type="Proteomes" id="UP000002036">
    <property type="component" value="Chromosome A"/>
</dbReference>
<dbReference type="InParanoid" id="C5DBJ1"/>
<keyword evidence="2" id="KW-0539">Nucleus</keyword>
<protein>
    <submittedName>
        <fullName evidence="5">KLTH0A03058p</fullName>
    </submittedName>
</protein>
<dbReference type="FunCoup" id="C5DBJ1">
    <property type="interactions" value="408"/>
</dbReference>
<dbReference type="eggNOG" id="KOG3100">
    <property type="taxonomic scope" value="Eukaryota"/>
</dbReference>
<dbReference type="PANTHER" id="PTHR21686:SF12">
    <property type="entry name" value="DEOXYNUCLEOTIDYLTRANSFERASE TERMINAL-INTERACTING PROTEIN 2"/>
    <property type="match status" value="1"/>
</dbReference>
<evidence type="ECO:0000256" key="1">
    <source>
        <dbReference type="ARBA" id="ARBA00004604"/>
    </source>
</evidence>
<evidence type="ECO:0000313" key="6">
    <source>
        <dbReference type="Proteomes" id="UP000002036"/>
    </source>
</evidence>
<dbReference type="InterPro" id="IPR014810">
    <property type="entry name" value="Fcf2_C"/>
</dbReference>
<dbReference type="GO" id="GO:0006396">
    <property type="term" value="P:RNA processing"/>
    <property type="evidence" value="ECO:0007669"/>
    <property type="project" value="TreeGrafter"/>
</dbReference>
<organism evidence="5 6">
    <name type="scientific">Lachancea thermotolerans (strain ATCC 56472 / CBS 6340 / NRRL Y-8284)</name>
    <name type="common">Yeast</name>
    <name type="synonym">Kluyveromyces thermotolerans</name>
    <dbReference type="NCBI Taxonomy" id="559295"/>
    <lineage>
        <taxon>Eukaryota</taxon>
        <taxon>Fungi</taxon>
        <taxon>Dikarya</taxon>
        <taxon>Ascomycota</taxon>
        <taxon>Saccharomycotina</taxon>
        <taxon>Saccharomycetes</taxon>
        <taxon>Saccharomycetales</taxon>
        <taxon>Saccharomycetaceae</taxon>
        <taxon>Lachancea</taxon>
    </lineage>
</organism>
<dbReference type="PANTHER" id="PTHR21686">
    <property type="entry name" value="DEOXYNUCLEOTIDYLTRANSFERASE TERMINAL-INTERACTING PROTEIN 2"/>
    <property type="match status" value="1"/>
</dbReference>
<sequence>MASDSIEDLFAELKKLETAGVTHSAPAGESSTPGENEGFDQDKLEFEDDSKIAQQQKTFREIEQRMRKLPRMETGFDSLTLPAGSAVEGTKAVTKVEDPVSILHSRKKDAATKKPSTTEQWFTLPKPELTRELKRDLLVLKHRAALDPKRHYKKEKWTVPERFSVGTIVEDKTEFYSSRLNNKQRKSTMVGELMDSENTNKYFKRKYTEVQAKKTSGAKGHYRKVREKRNKM</sequence>
<dbReference type="STRING" id="559295.C5DBJ1"/>
<dbReference type="GO" id="GO:0003723">
    <property type="term" value="F:RNA binding"/>
    <property type="evidence" value="ECO:0007669"/>
    <property type="project" value="TreeGrafter"/>
</dbReference>
<name>C5DBJ1_LACTC</name>
<accession>C5DBJ1</accession>